<dbReference type="PROSITE" id="PS00715">
    <property type="entry name" value="SIGMA70_1"/>
    <property type="match status" value="1"/>
</dbReference>
<dbReference type="InterPro" id="IPR000943">
    <property type="entry name" value="RNA_pol_sigma70"/>
</dbReference>
<dbReference type="SUPFAM" id="SSF88659">
    <property type="entry name" value="Sigma3 and sigma4 domains of RNA polymerase sigma factors"/>
    <property type="match status" value="2"/>
</dbReference>
<dbReference type="Gene3D" id="1.10.601.10">
    <property type="entry name" value="RNA Polymerase Primary Sigma Factor"/>
    <property type="match status" value="1"/>
</dbReference>
<dbReference type="InterPro" id="IPR013324">
    <property type="entry name" value="RNA_pol_sigma_r3/r4-like"/>
</dbReference>
<feature type="domain" description="RNA polymerase sigma-70" evidence="5">
    <location>
        <begin position="66"/>
        <end position="79"/>
    </location>
</feature>
<gene>
    <name evidence="6" type="ORF">HMPREF9194_00578</name>
</gene>
<dbReference type="GO" id="GO:0006352">
    <property type="term" value="P:DNA-templated transcription initiation"/>
    <property type="evidence" value="ECO:0007669"/>
    <property type="project" value="InterPro"/>
</dbReference>
<dbReference type="OrthoDB" id="9809557at2"/>
<dbReference type="EMBL" id="ATFF01000006">
    <property type="protein sequence ID" value="EPF30264.1"/>
    <property type="molecule type" value="Genomic_DNA"/>
</dbReference>
<evidence type="ECO:0000313" key="6">
    <source>
        <dbReference type="EMBL" id="EPF30264.1"/>
    </source>
</evidence>
<dbReference type="Pfam" id="PF04539">
    <property type="entry name" value="Sigma70_r3"/>
    <property type="match status" value="1"/>
</dbReference>
<evidence type="ECO:0000256" key="3">
    <source>
        <dbReference type="ARBA" id="ARBA00023125"/>
    </source>
</evidence>
<sequence>MDRYVYESYIKRIRKFPLLSAEREKELAHNIKNGDLRSRQELINANLRLVVSIAFKYAVPTIPAMDIIQEGNLGLMAAAEKFDPAFNTRFSTYAYIWIVQYINRYIRLKDTAIPLPAMKEELVRAVTSASEELRRHFRREPTVRELAVFLNIKESDVQKALRYKYAFVSLEEKVNSSSDTTFSDFLTDSAASPEMTVLDGIARQECENLIRQLPERECFVLLNKYRANMNREKVTLHQLGRKLGLSTEAVRQIELRGRAKMRLVLSDCEVLQNA</sequence>
<evidence type="ECO:0000256" key="4">
    <source>
        <dbReference type="ARBA" id="ARBA00023163"/>
    </source>
</evidence>
<evidence type="ECO:0000259" key="5">
    <source>
        <dbReference type="PROSITE" id="PS00715"/>
    </source>
</evidence>
<comment type="caution">
    <text evidence="6">The sequence shown here is derived from an EMBL/GenBank/DDBJ whole genome shotgun (WGS) entry which is preliminary data.</text>
</comment>
<protein>
    <submittedName>
        <fullName evidence="6">Sigma-70 family RNA polymerase sigma factor</fullName>
    </submittedName>
</protein>
<dbReference type="STRING" id="1125699.HMPREF9194_00578"/>
<dbReference type="InterPro" id="IPR007624">
    <property type="entry name" value="RNA_pol_sigma70_r3"/>
</dbReference>
<reference evidence="6 7" key="1">
    <citation type="submission" date="2013-04" db="EMBL/GenBank/DDBJ databases">
        <title>The Genome Sequence of Treponema maltophilum ATCC 51939.</title>
        <authorList>
            <consortium name="The Broad Institute Genomics Platform"/>
            <person name="Earl A."/>
            <person name="Ward D."/>
            <person name="Feldgarden M."/>
            <person name="Gevers D."/>
            <person name="Leonetti C."/>
            <person name="Blanton J.M."/>
            <person name="Dewhirst F.E."/>
            <person name="Izard J."/>
            <person name="Walker B."/>
            <person name="Young S."/>
            <person name="Zeng Q."/>
            <person name="Gargeya S."/>
            <person name="Fitzgerald M."/>
            <person name="Haas B."/>
            <person name="Abouelleil A."/>
            <person name="Allen A.W."/>
            <person name="Alvarado L."/>
            <person name="Arachchi H.M."/>
            <person name="Berlin A.M."/>
            <person name="Chapman S.B."/>
            <person name="Gainer-Dewar J."/>
            <person name="Goldberg J."/>
            <person name="Griggs A."/>
            <person name="Gujja S."/>
            <person name="Hansen M."/>
            <person name="Howarth C."/>
            <person name="Imamovic A."/>
            <person name="Ireland A."/>
            <person name="Larimer J."/>
            <person name="McCowan C."/>
            <person name="Murphy C."/>
            <person name="Pearson M."/>
            <person name="Poon T.W."/>
            <person name="Priest M."/>
            <person name="Roberts A."/>
            <person name="Saif S."/>
            <person name="Shea T."/>
            <person name="Sisk P."/>
            <person name="Sykes S."/>
            <person name="Wortman J."/>
            <person name="Nusbaum C."/>
            <person name="Birren B."/>
        </authorList>
    </citation>
    <scope>NUCLEOTIDE SEQUENCE [LARGE SCALE GENOMIC DNA]</scope>
    <source>
        <strain evidence="6 7">ATCC 51939</strain>
    </source>
</reference>
<accession>S3L0K7</accession>
<proteinExistence type="predicted"/>
<dbReference type="Pfam" id="PF00140">
    <property type="entry name" value="Sigma70_r1_2"/>
    <property type="match status" value="1"/>
</dbReference>
<dbReference type="PATRIC" id="fig|1125699.3.peg.589"/>
<dbReference type="RefSeq" id="WP_016524875.1">
    <property type="nucleotide sequence ID" value="NZ_KE332518.1"/>
</dbReference>
<dbReference type="SUPFAM" id="SSF88946">
    <property type="entry name" value="Sigma2 domain of RNA polymerase sigma factors"/>
    <property type="match status" value="1"/>
</dbReference>
<keyword evidence="3" id="KW-0238">DNA-binding</keyword>
<organism evidence="6 7">
    <name type="scientific">Treponema maltophilum ATCC 51939</name>
    <dbReference type="NCBI Taxonomy" id="1125699"/>
    <lineage>
        <taxon>Bacteria</taxon>
        <taxon>Pseudomonadati</taxon>
        <taxon>Spirochaetota</taxon>
        <taxon>Spirochaetia</taxon>
        <taxon>Spirochaetales</taxon>
        <taxon>Treponemataceae</taxon>
        <taxon>Treponema</taxon>
    </lineage>
</organism>
<dbReference type="eggNOG" id="COG0568">
    <property type="taxonomic scope" value="Bacteria"/>
</dbReference>
<evidence type="ECO:0000256" key="2">
    <source>
        <dbReference type="ARBA" id="ARBA00023082"/>
    </source>
</evidence>
<dbReference type="GO" id="GO:0003677">
    <property type="term" value="F:DNA binding"/>
    <property type="evidence" value="ECO:0007669"/>
    <property type="project" value="UniProtKB-KW"/>
</dbReference>
<keyword evidence="7" id="KW-1185">Reference proteome</keyword>
<keyword evidence="4" id="KW-0804">Transcription</keyword>
<dbReference type="InterPro" id="IPR007630">
    <property type="entry name" value="RNA_pol_sigma70_r4"/>
</dbReference>
<evidence type="ECO:0000313" key="7">
    <source>
        <dbReference type="Proteomes" id="UP000014541"/>
    </source>
</evidence>
<dbReference type="InterPro" id="IPR009042">
    <property type="entry name" value="RNA_pol_sigma70_r1_2"/>
</dbReference>
<dbReference type="AlphaFoldDB" id="S3L0K7"/>
<evidence type="ECO:0000256" key="1">
    <source>
        <dbReference type="ARBA" id="ARBA00023015"/>
    </source>
</evidence>
<dbReference type="HOGENOM" id="CLU_014793_3_5_12"/>
<dbReference type="Proteomes" id="UP000014541">
    <property type="component" value="Unassembled WGS sequence"/>
</dbReference>
<dbReference type="InterPro" id="IPR007627">
    <property type="entry name" value="RNA_pol_sigma70_r2"/>
</dbReference>
<dbReference type="InterPro" id="IPR014284">
    <property type="entry name" value="RNA_pol_sigma-70_dom"/>
</dbReference>
<dbReference type="InterPro" id="IPR036388">
    <property type="entry name" value="WH-like_DNA-bd_sf"/>
</dbReference>
<dbReference type="PRINTS" id="PR00046">
    <property type="entry name" value="SIGMA70FCT"/>
</dbReference>
<dbReference type="InterPro" id="IPR050239">
    <property type="entry name" value="Sigma-70_RNA_pol_init_factors"/>
</dbReference>
<keyword evidence="2" id="KW-0731">Sigma factor</keyword>
<dbReference type="InterPro" id="IPR013325">
    <property type="entry name" value="RNA_pol_sigma_r2"/>
</dbReference>
<dbReference type="PANTHER" id="PTHR30603:SF47">
    <property type="entry name" value="RNA POLYMERASE SIGMA FACTOR SIGD, CHLOROPLASTIC"/>
    <property type="match status" value="1"/>
</dbReference>
<dbReference type="GO" id="GO:0016987">
    <property type="term" value="F:sigma factor activity"/>
    <property type="evidence" value="ECO:0007669"/>
    <property type="project" value="UniProtKB-KW"/>
</dbReference>
<dbReference type="Gene3D" id="1.10.10.10">
    <property type="entry name" value="Winged helix-like DNA-binding domain superfamily/Winged helix DNA-binding domain"/>
    <property type="match status" value="2"/>
</dbReference>
<dbReference type="NCBIfam" id="TIGR02937">
    <property type="entry name" value="sigma70-ECF"/>
    <property type="match status" value="1"/>
</dbReference>
<dbReference type="PANTHER" id="PTHR30603">
    <property type="entry name" value="RNA POLYMERASE SIGMA FACTOR RPO"/>
    <property type="match status" value="1"/>
</dbReference>
<name>S3L0K7_TREMA</name>
<dbReference type="Pfam" id="PF04545">
    <property type="entry name" value="Sigma70_r4"/>
    <property type="match status" value="1"/>
</dbReference>
<keyword evidence="1" id="KW-0805">Transcription regulation</keyword>
<dbReference type="Pfam" id="PF04542">
    <property type="entry name" value="Sigma70_r2"/>
    <property type="match status" value="1"/>
</dbReference>